<evidence type="ECO:0000259" key="5">
    <source>
        <dbReference type="PROSITE" id="PS51192"/>
    </source>
</evidence>
<dbReference type="PANTHER" id="PTHR45626">
    <property type="entry name" value="TRANSCRIPTION TERMINATION FACTOR 2-RELATED"/>
    <property type="match status" value="1"/>
</dbReference>
<dbReference type="OrthoDB" id="448448at2759"/>
<dbReference type="AlphaFoldDB" id="A0A6A6XZE5"/>
<dbReference type="Gene3D" id="3.40.50.10810">
    <property type="entry name" value="Tandem AAA-ATPase domain"/>
    <property type="match status" value="1"/>
</dbReference>
<dbReference type="InterPro" id="IPR001650">
    <property type="entry name" value="Helicase_C-like"/>
</dbReference>
<keyword evidence="3" id="KW-0067">ATP-binding</keyword>
<dbReference type="GO" id="GO:0005737">
    <property type="term" value="C:cytoplasm"/>
    <property type="evidence" value="ECO:0007669"/>
    <property type="project" value="TreeGrafter"/>
</dbReference>
<dbReference type="CDD" id="cd18008">
    <property type="entry name" value="DEXDc_SHPRH-like"/>
    <property type="match status" value="1"/>
</dbReference>
<protein>
    <submittedName>
        <fullName evidence="7">DNA repair protein rad5</fullName>
    </submittedName>
</protein>
<dbReference type="InterPro" id="IPR050628">
    <property type="entry name" value="SNF2_RAD54_helicase_TF"/>
</dbReference>
<evidence type="ECO:0000313" key="8">
    <source>
        <dbReference type="Proteomes" id="UP000799757"/>
    </source>
</evidence>
<dbReference type="Pfam" id="PF00271">
    <property type="entry name" value="Helicase_C"/>
    <property type="match status" value="1"/>
</dbReference>
<feature type="domain" description="Helicase C-terminal" evidence="6">
    <location>
        <begin position="891"/>
        <end position="1050"/>
    </location>
</feature>
<dbReference type="Pfam" id="PF00176">
    <property type="entry name" value="SNF2-rel_dom"/>
    <property type="match status" value="1"/>
</dbReference>
<dbReference type="GO" id="GO:0005634">
    <property type="term" value="C:nucleus"/>
    <property type="evidence" value="ECO:0007669"/>
    <property type="project" value="TreeGrafter"/>
</dbReference>
<dbReference type="GO" id="GO:0005524">
    <property type="term" value="F:ATP binding"/>
    <property type="evidence" value="ECO:0007669"/>
    <property type="project" value="UniProtKB-KW"/>
</dbReference>
<dbReference type="PROSITE" id="PS51194">
    <property type="entry name" value="HELICASE_CTER"/>
    <property type="match status" value="1"/>
</dbReference>
<feature type="region of interest" description="Disordered" evidence="4">
    <location>
        <begin position="80"/>
        <end position="133"/>
    </location>
</feature>
<dbReference type="EMBL" id="MU001740">
    <property type="protein sequence ID" value="KAF2800957.1"/>
    <property type="molecule type" value="Genomic_DNA"/>
</dbReference>
<dbReference type="CDD" id="cd18793">
    <property type="entry name" value="SF2_C_SNF"/>
    <property type="match status" value="1"/>
</dbReference>
<dbReference type="SUPFAM" id="SSF52540">
    <property type="entry name" value="P-loop containing nucleoside triphosphate hydrolases"/>
    <property type="match status" value="2"/>
</dbReference>
<dbReference type="Gene3D" id="3.40.50.300">
    <property type="entry name" value="P-loop containing nucleotide triphosphate hydrolases"/>
    <property type="match status" value="1"/>
</dbReference>
<dbReference type="PROSITE" id="PS51192">
    <property type="entry name" value="HELICASE_ATP_BIND_1"/>
    <property type="match status" value="1"/>
</dbReference>
<dbReference type="Proteomes" id="UP000799757">
    <property type="component" value="Unassembled WGS sequence"/>
</dbReference>
<gene>
    <name evidence="7" type="ORF">K505DRAFT_291678</name>
</gene>
<feature type="compositionally biased region" description="Polar residues" evidence="4">
    <location>
        <begin position="1"/>
        <end position="10"/>
    </location>
</feature>
<proteinExistence type="predicted"/>
<dbReference type="InterPro" id="IPR049730">
    <property type="entry name" value="SNF2/RAD54-like_C"/>
</dbReference>
<dbReference type="PANTHER" id="PTHR45626:SF16">
    <property type="entry name" value="ATP-DEPENDENT HELICASE ULS1"/>
    <property type="match status" value="1"/>
</dbReference>
<feature type="region of interest" description="Disordered" evidence="4">
    <location>
        <begin position="310"/>
        <end position="331"/>
    </location>
</feature>
<evidence type="ECO:0000256" key="4">
    <source>
        <dbReference type="SAM" id="MobiDB-lite"/>
    </source>
</evidence>
<keyword evidence="1" id="KW-0547">Nucleotide-binding</keyword>
<dbReference type="SMART" id="SM00490">
    <property type="entry name" value="HELICc"/>
    <property type="match status" value="1"/>
</dbReference>
<dbReference type="GO" id="GO:0008094">
    <property type="term" value="F:ATP-dependent activity, acting on DNA"/>
    <property type="evidence" value="ECO:0007669"/>
    <property type="project" value="TreeGrafter"/>
</dbReference>
<feature type="region of interest" description="Disordered" evidence="4">
    <location>
        <begin position="1"/>
        <end position="67"/>
    </location>
</feature>
<keyword evidence="8" id="KW-1185">Reference proteome</keyword>
<name>A0A6A6XZE5_9PLEO</name>
<dbReference type="SMART" id="SM00487">
    <property type="entry name" value="DEXDc"/>
    <property type="match status" value="1"/>
</dbReference>
<evidence type="ECO:0000256" key="1">
    <source>
        <dbReference type="ARBA" id="ARBA00022741"/>
    </source>
</evidence>
<feature type="domain" description="Helicase ATP-binding" evidence="5">
    <location>
        <begin position="425"/>
        <end position="614"/>
    </location>
</feature>
<evidence type="ECO:0000256" key="3">
    <source>
        <dbReference type="ARBA" id="ARBA00022840"/>
    </source>
</evidence>
<feature type="compositionally biased region" description="Polar residues" evidence="4">
    <location>
        <begin position="100"/>
        <end position="118"/>
    </location>
</feature>
<dbReference type="GO" id="GO:0000724">
    <property type="term" value="P:double-strand break repair via homologous recombination"/>
    <property type="evidence" value="ECO:0007669"/>
    <property type="project" value="TreeGrafter"/>
</dbReference>
<evidence type="ECO:0000256" key="2">
    <source>
        <dbReference type="ARBA" id="ARBA00022801"/>
    </source>
</evidence>
<dbReference type="InterPro" id="IPR027417">
    <property type="entry name" value="P-loop_NTPase"/>
</dbReference>
<dbReference type="InterPro" id="IPR038718">
    <property type="entry name" value="SNF2-like_sf"/>
</dbReference>
<dbReference type="InterPro" id="IPR014001">
    <property type="entry name" value="Helicase_ATP-bd"/>
</dbReference>
<sequence>MDPASLLNSKGSRKRGESAAQPKGYHSMPQYQPYAYDPRALLNPKSISKRSASEAEPEPDRGRDDPTIAGQVSLVERLHNVHERTASPAKRVKTEERNSSKPQTNMGGGSTLNLQSPNLQPPNRQPAPNTGPAAIDLTMSDDDEVYVIEDNSMQTICIGRIKHCYVQAFAVPHPDPQKYRGNGGQQSRMKVRFRRGGGLKNTNVIMVVDPTNREFGRIDAKTAQGLAPLMDGANDSGLMWMAWTEPRRKQPNEGPPGSNLQTLISLVLQLYCPRKISSSMGRFLKTRNIQLLDPMFELHKHDYFNPQTSQSFTTQDVTQPTFEPTPSYGGGGSYMTRSVDEIRSDVQSIFDAIVNPTDIPEREQNPMILTPLMEHQKRALSFMWDKEQDWSGEDLEQKDILYQVKFKPNGGSKYYVHVITGEEVYKKPASTMGGILADEMGLGKTLSILALVADVESLHAAQVFSRVAPPPVHSGIQQILNSRATLLLCPLSTMVNWKKQLDEHFPRGAAGLKWCHYHGPERKKIMPQQLANHDLVITTYQTVAADVMDRAKALQYVNWFRIVLDEAHAIRSPTAKQSIATCQLAGQRRWAVTGTPVQNKLEDLGALFKFLRIHPFNTTAGFNQHILNPFKNADPDVVTKLQLLVSSVTLRRLKQGLIDLPSRSDQVVRLRFSTDEQRLHDWFEQDSSRKVNAVTSGQKLGGHSYARILTAILNLRLICAHGRDLLSDEALKTTDGMTYENPVELEDEEIETPTLTRNQAYDMVELLQQTNSDTCIYCTRSILESDDEDDDEDGNGDDSMNKSRTNDTIGYMTTCYHIVCPKHHKQLLAQWGQMRMLDGHVMCQFCESRMRPVAFELKRSDWEAYQDERERCRKDPKLAKKIGSYTVPHTKTKALLEELRKNKEWSIAHPMEPPIKSVIFSTWTTHLDLIEIALNNYGHHYTRLDGRMSRDRRTRALEAFDNDPIIHSILISIGAGGLGLNLTTANKVYVMEPQFNPAAEAQAVDRVHRMGQKREVTIMRFIMDGSFEEKMLDLQRKKRDLADLTMAREKGTKEQLAKQRLQDLRSLFK</sequence>
<evidence type="ECO:0000259" key="6">
    <source>
        <dbReference type="PROSITE" id="PS51194"/>
    </source>
</evidence>
<keyword evidence="2" id="KW-0378">Hydrolase</keyword>
<evidence type="ECO:0000313" key="7">
    <source>
        <dbReference type="EMBL" id="KAF2800957.1"/>
    </source>
</evidence>
<dbReference type="InterPro" id="IPR000330">
    <property type="entry name" value="SNF2_N"/>
</dbReference>
<organism evidence="7 8">
    <name type="scientific">Melanomma pulvis-pyrius CBS 109.77</name>
    <dbReference type="NCBI Taxonomy" id="1314802"/>
    <lineage>
        <taxon>Eukaryota</taxon>
        <taxon>Fungi</taxon>
        <taxon>Dikarya</taxon>
        <taxon>Ascomycota</taxon>
        <taxon>Pezizomycotina</taxon>
        <taxon>Dothideomycetes</taxon>
        <taxon>Pleosporomycetidae</taxon>
        <taxon>Pleosporales</taxon>
        <taxon>Melanommataceae</taxon>
        <taxon>Melanomma</taxon>
    </lineage>
</organism>
<feature type="compositionally biased region" description="Polar residues" evidence="4">
    <location>
        <begin position="310"/>
        <end position="324"/>
    </location>
</feature>
<reference evidence="7" key="1">
    <citation type="journal article" date="2020" name="Stud. Mycol.">
        <title>101 Dothideomycetes genomes: a test case for predicting lifestyles and emergence of pathogens.</title>
        <authorList>
            <person name="Haridas S."/>
            <person name="Albert R."/>
            <person name="Binder M."/>
            <person name="Bloem J."/>
            <person name="Labutti K."/>
            <person name="Salamov A."/>
            <person name="Andreopoulos B."/>
            <person name="Baker S."/>
            <person name="Barry K."/>
            <person name="Bills G."/>
            <person name="Bluhm B."/>
            <person name="Cannon C."/>
            <person name="Castanera R."/>
            <person name="Culley D."/>
            <person name="Daum C."/>
            <person name="Ezra D."/>
            <person name="Gonzalez J."/>
            <person name="Henrissat B."/>
            <person name="Kuo A."/>
            <person name="Liang C."/>
            <person name="Lipzen A."/>
            <person name="Lutzoni F."/>
            <person name="Magnuson J."/>
            <person name="Mondo S."/>
            <person name="Nolan M."/>
            <person name="Ohm R."/>
            <person name="Pangilinan J."/>
            <person name="Park H.-J."/>
            <person name="Ramirez L."/>
            <person name="Alfaro M."/>
            <person name="Sun H."/>
            <person name="Tritt A."/>
            <person name="Yoshinaga Y."/>
            <person name="Zwiers L.-H."/>
            <person name="Turgeon B."/>
            <person name="Goodwin S."/>
            <person name="Spatafora J."/>
            <person name="Crous P."/>
            <person name="Grigoriev I."/>
        </authorList>
    </citation>
    <scope>NUCLEOTIDE SEQUENCE</scope>
    <source>
        <strain evidence="7">CBS 109.77</strain>
    </source>
</reference>
<accession>A0A6A6XZE5</accession>
<dbReference type="GO" id="GO:0016787">
    <property type="term" value="F:hydrolase activity"/>
    <property type="evidence" value="ECO:0007669"/>
    <property type="project" value="UniProtKB-KW"/>
</dbReference>